<organism evidence="2 3">
    <name type="scientific">Pseudoalteromonas undina</name>
    <dbReference type="NCBI Taxonomy" id="43660"/>
    <lineage>
        <taxon>Bacteria</taxon>
        <taxon>Pseudomonadati</taxon>
        <taxon>Pseudomonadota</taxon>
        <taxon>Gammaproteobacteria</taxon>
        <taxon>Alteromonadales</taxon>
        <taxon>Pseudoalteromonadaceae</taxon>
        <taxon>Pseudoalteromonas</taxon>
    </lineage>
</organism>
<keyword evidence="1" id="KW-1133">Transmembrane helix</keyword>
<evidence type="ECO:0000256" key="1">
    <source>
        <dbReference type="SAM" id="Phobius"/>
    </source>
</evidence>
<proteinExistence type="predicted"/>
<reference evidence="2" key="1">
    <citation type="journal article" date="2012" name="J. Bacteriol.">
        <title>Genome sequences of type strains of seven species of the marine bacterium Pseudoalteromonas.</title>
        <authorList>
            <person name="Xie B.B."/>
            <person name="Shu Y.L."/>
            <person name="Qin Q.L."/>
            <person name="Rong J.C."/>
            <person name="Zhang X.Y."/>
            <person name="Chen X.L."/>
            <person name="Shi M."/>
            <person name="He H.L."/>
            <person name="Zhou B.C."/>
            <person name="Zhang Y.Z."/>
        </authorList>
    </citation>
    <scope>NUCLEOTIDE SEQUENCE [LARGE SCALE GENOMIC DNA]</scope>
    <source>
        <strain evidence="2">NCIMB 2128</strain>
    </source>
</reference>
<feature type="transmembrane region" description="Helical" evidence="1">
    <location>
        <begin position="6"/>
        <end position="27"/>
    </location>
</feature>
<keyword evidence="1" id="KW-0472">Membrane</keyword>
<evidence type="ECO:0008006" key="4">
    <source>
        <dbReference type="Google" id="ProtNLM"/>
    </source>
</evidence>
<accession>A0ABN0NGB4</accession>
<gene>
    <name evidence="2" type="ORF">PUND_11465</name>
</gene>
<evidence type="ECO:0000313" key="3">
    <source>
        <dbReference type="Proteomes" id="UP000016534"/>
    </source>
</evidence>
<comment type="caution">
    <text evidence="2">The sequence shown here is derived from an EMBL/GenBank/DDBJ whole genome shotgun (WGS) entry which is preliminary data.</text>
</comment>
<sequence length="154" mass="17207">MSFPVWTQVITQIVTAVTAVVMAVLAYRTYLRAPEQEETEPENASDNQAEDSLREILVFRTSKQKTWLAVTEQGLSCRIDDNRPGKGGPQWVLSKAEAKAILGSGAYHVNPGYKARTGTFTIGPRRNWLYTKSLFPEPDYLETVVKKLLENASS</sequence>
<keyword evidence="1" id="KW-0812">Transmembrane</keyword>
<protein>
    <recommendedName>
        <fullName evidence="4">Bro-N domain-containing protein</fullName>
    </recommendedName>
</protein>
<dbReference type="EMBL" id="AHCF02000022">
    <property type="protein sequence ID" value="ERG60613.1"/>
    <property type="molecule type" value="Genomic_DNA"/>
</dbReference>
<keyword evidence="3" id="KW-1185">Reference proteome</keyword>
<evidence type="ECO:0000313" key="2">
    <source>
        <dbReference type="EMBL" id="ERG60613.1"/>
    </source>
</evidence>
<name>A0ABN0NGB4_9GAMM</name>
<dbReference type="Proteomes" id="UP000016534">
    <property type="component" value="Unassembled WGS sequence"/>
</dbReference>
<reference evidence="2" key="2">
    <citation type="submission" date="2013-04" db="EMBL/GenBank/DDBJ databases">
        <title>Genome sequence of Pseudoalteromonas undina.</title>
        <authorList>
            <person name="Xie B.-B."/>
            <person name="Rong J.-C."/>
            <person name="Qin Q.-L."/>
            <person name="Shu Y.-L."/>
            <person name="Zhang Y.-Z."/>
        </authorList>
    </citation>
    <scope>NUCLEOTIDE SEQUENCE</scope>
    <source>
        <strain evidence="2">NCIMB 2128</strain>
    </source>
</reference>